<dbReference type="AlphaFoldDB" id="A0A251RPT6"/>
<keyword evidence="2" id="KW-1185">Reference proteome</keyword>
<name>A0A251RPT6_HELAN</name>
<evidence type="ECO:0000313" key="2">
    <source>
        <dbReference type="Proteomes" id="UP000215914"/>
    </source>
</evidence>
<reference evidence="2" key="1">
    <citation type="journal article" date="2017" name="Nature">
        <title>The sunflower genome provides insights into oil metabolism, flowering and Asterid evolution.</title>
        <authorList>
            <person name="Badouin H."/>
            <person name="Gouzy J."/>
            <person name="Grassa C.J."/>
            <person name="Murat F."/>
            <person name="Staton S.E."/>
            <person name="Cottret L."/>
            <person name="Lelandais-Briere C."/>
            <person name="Owens G.L."/>
            <person name="Carrere S."/>
            <person name="Mayjonade B."/>
            <person name="Legrand L."/>
            <person name="Gill N."/>
            <person name="Kane N.C."/>
            <person name="Bowers J.E."/>
            <person name="Hubner S."/>
            <person name="Bellec A."/>
            <person name="Berard A."/>
            <person name="Berges H."/>
            <person name="Blanchet N."/>
            <person name="Boniface M.C."/>
            <person name="Brunel D."/>
            <person name="Catrice O."/>
            <person name="Chaidir N."/>
            <person name="Claudel C."/>
            <person name="Donnadieu C."/>
            <person name="Faraut T."/>
            <person name="Fievet G."/>
            <person name="Helmstetter N."/>
            <person name="King M."/>
            <person name="Knapp S.J."/>
            <person name="Lai Z."/>
            <person name="Le Paslier M.C."/>
            <person name="Lippi Y."/>
            <person name="Lorenzon L."/>
            <person name="Mandel J.R."/>
            <person name="Marage G."/>
            <person name="Marchand G."/>
            <person name="Marquand E."/>
            <person name="Bret-Mestries E."/>
            <person name="Morien E."/>
            <person name="Nambeesan S."/>
            <person name="Nguyen T."/>
            <person name="Pegot-Espagnet P."/>
            <person name="Pouilly N."/>
            <person name="Raftis F."/>
            <person name="Sallet E."/>
            <person name="Schiex T."/>
            <person name="Thomas J."/>
            <person name="Vandecasteele C."/>
            <person name="Vares D."/>
            <person name="Vear F."/>
            <person name="Vautrin S."/>
            <person name="Crespi M."/>
            <person name="Mangin B."/>
            <person name="Burke J.M."/>
            <person name="Salse J."/>
            <person name="Munos S."/>
            <person name="Vincourt P."/>
            <person name="Rieseberg L.H."/>
            <person name="Langlade N.B."/>
        </authorList>
    </citation>
    <scope>NUCLEOTIDE SEQUENCE [LARGE SCALE GENOMIC DNA]</scope>
    <source>
        <strain evidence="2">cv. SF193</strain>
    </source>
</reference>
<evidence type="ECO:0000313" key="1">
    <source>
        <dbReference type="EMBL" id="OTF86270.1"/>
    </source>
</evidence>
<dbReference type="InParanoid" id="A0A251RPT6"/>
<gene>
    <name evidence="1" type="ORF">HannXRQ_Chr17g0548951</name>
</gene>
<accession>A0A251RPT6</accession>
<dbReference type="EMBL" id="CM007906">
    <property type="protein sequence ID" value="OTF86270.1"/>
    <property type="molecule type" value="Genomic_DNA"/>
</dbReference>
<proteinExistence type="predicted"/>
<sequence length="127" mass="14771">MYKAPFWLILGRILSQVRERNKRERELEKEGWPVAAIRGGRWWPEVIGLVRFNLEPIIDATNAMNERIGITLAWTQTRKATGQEDARKQTRIQTLEVRACRLHEGLKPDMDKCIARVSATIIEMTWA</sequence>
<dbReference type="Proteomes" id="UP000215914">
    <property type="component" value="Chromosome 17"/>
</dbReference>
<organism evidence="1 2">
    <name type="scientific">Helianthus annuus</name>
    <name type="common">Common sunflower</name>
    <dbReference type="NCBI Taxonomy" id="4232"/>
    <lineage>
        <taxon>Eukaryota</taxon>
        <taxon>Viridiplantae</taxon>
        <taxon>Streptophyta</taxon>
        <taxon>Embryophyta</taxon>
        <taxon>Tracheophyta</taxon>
        <taxon>Spermatophyta</taxon>
        <taxon>Magnoliopsida</taxon>
        <taxon>eudicotyledons</taxon>
        <taxon>Gunneridae</taxon>
        <taxon>Pentapetalae</taxon>
        <taxon>asterids</taxon>
        <taxon>campanulids</taxon>
        <taxon>Asterales</taxon>
        <taxon>Asteraceae</taxon>
        <taxon>Asteroideae</taxon>
        <taxon>Heliantheae alliance</taxon>
        <taxon>Heliantheae</taxon>
        <taxon>Helianthus</taxon>
    </lineage>
</organism>
<protein>
    <submittedName>
        <fullName evidence="1">Uncharacterized protein</fullName>
    </submittedName>
</protein>